<dbReference type="AlphaFoldDB" id="A0A6A5YRG7"/>
<keyword evidence="3" id="KW-1185">Reference proteome</keyword>
<evidence type="ECO:0000313" key="2">
    <source>
        <dbReference type="EMBL" id="KAF2109573.1"/>
    </source>
</evidence>
<protein>
    <submittedName>
        <fullName evidence="2">Uncharacterized protein</fullName>
    </submittedName>
</protein>
<name>A0A6A5YRG7_9PLEO</name>
<accession>A0A6A5YRG7</accession>
<evidence type="ECO:0000313" key="3">
    <source>
        <dbReference type="Proteomes" id="UP000799770"/>
    </source>
</evidence>
<sequence length="185" mass="20829">MNGSRGGERSAARSLGRWYCTCVSYAVIPPRHLPRRQYSSIAAMSSPEPELGENAAPYGVHNLSKEYRDWHQLQFVAIPLLNALHRVSLPQLGDVAFDYSDDARLSPTPSLMSDDSSEPQSPSLSPRLPSYHKLTSNCPRRQNRRPRRNPSVAHGMDTRGTCRRPGAVAFWELDRTGRVAKRVYR</sequence>
<gene>
    <name evidence="2" type="ORF">BDV96DRAFT_239522</name>
</gene>
<feature type="compositionally biased region" description="Low complexity" evidence="1">
    <location>
        <begin position="118"/>
        <end position="129"/>
    </location>
</feature>
<feature type="region of interest" description="Disordered" evidence="1">
    <location>
        <begin position="106"/>
        <end position="160"/>
    </location>
</feature>
<evidence type="ECO:0000256" key="1">
    <source>
        <dbReference type="SAM" id="MobiDB-lite"/>
    </source>
</evidence>
<dbReference type="Proteomes" id="UP000799770">
    <property type="component" value="Unassembled WGS sequence"/>
</dbReference>
<organism evidence="2 3">
    <name type="scientific">Lophiotrema nucula</name>
    <dbReference type="NCBI Taxonomy" id="690887"/>
    <lineage>
        <taxon>Eukaryota</taxon>
        <taxon>Fungi</taxon>
        <taxon>Dikarya</taxon>
        <taxon>Ascomycota</taxon>
        <taxon>Pezizomycotina</taxon>
        <taxon>Dothideomycetes</taxon>
        <taxon>Pleosporomycetidae</taxon>
        <taxon>Pleosporales</taxon>
        <taxon>Lophiotremataceae</taxon>
        <taxon>Lophiotrema</taxon>
    </lineage>
</organism>
<reference evidence="2" key="1">
    <citation type="journal article" date="2020" name="Stud. Mycol.">
        <title>101 Dothideomycetes genomes: a test case for predicting lifestyles and emergence of pathogens.</title>
        <authorList>
            <person name="Haridas S."/>
            <person name="Albert R."/>
            <person name="Binder M."/>
            <person name="Bloem J."/>
            <person name="Labutti K."/>
            <person name="Salamov A."/>
            <person name="Andreopoulos B."/>
            <person name="Baker S."/>
            <person name="Barry K."/>
            <person name="Bills G."/>
            <person name="Bluhm B."/>
            <person name="Cannon C."/>
            <person name="Castanera R."/>
            <person name="Culley D."/>
            <person name="Daum C."/>
            <person name="Ezra D."/>
            <person name="Gonzalez J."/>
            <person name="Henrissat B."/>
            <person name="Kuo A."/>
            <person name="Liang C."/>
            <person name="Lipzen A."/>
            <person name="Lutzoni F."/>
            <person name="Magnuson J."/>
            <person name="Mondo S."/>
            <person name="Nolan M."/>
            <person name="Ohm R."/>
            <person name="Pangilinan J."/>
            <person name="Park H.-J."/>
            <person name="Ramirez L."/>
            <person name="Alfaro M."/>
            <person name="Sun H."/>
            <person name="Tritt A."/>
            <person name="Yoshinaga Y."/>
            <person name="Zwiers L.-H."/>
            <person name="Turgeon B."/>
            <person name="Goodwin S."/>
            <person name="Spatafora J."/>
            <person name="Crous P."/>
            <person name="Grigoriev I."/>
        </authorList>
    </citation>
    <scope>NUCLEOTIDE SEQUENCE</scope>
    <source>
        <strain evidence="2">CBS 627.86</strain>
    </source>
</reference>
<dbReference type="EMBL" id="ML977342">
    <property type="protein sequence ID" value="KAF2109573.1"/>
    <property type="molecule type" value="Genomic_DNA"/>
</dbReference>
<proteinExistence type="predicted"/>